<sequence>MRIILICSIVLALTACDERGARIPIDNSTGFRDGYLVQVRRAGDIEWNGQKLDDAEFDRYLQQYAAMPKGAGRLWVEFEPKLHRAGSPLFGSISSRAGSASIRDAWKDLGTRHGLWPTEAV</sequence>
<organism evidence="1 2">
    <name type="scientific">Sphingobium phenoxybenzoativorans</name>
    <dbReference type="NCBI Taxonomy" id="1592790"/>
    <lineage>
        <taxon>Bacteria</taxon>
        <taxon>Pseudomonadati</taxon>
        <taxon>Pseudomonadota</taxon>
        <taxon>Alphaproteobacteria</taxon>
        <taxon>Sphingomonadales</taxon>
        <taxon>Sphingomonadaceae</taxon>
        <taxon>Sphingobium</taxon>
    </lineage>
</organism>
<evidence type="ECO:0000313" key="2">
    <source>
        <dbReference type="Proteomes" id="UP000681425"/>
    </source>
</evidence>
<dbReference type="KEGG" id="spph:KFK14_23445"/>
<keyword evidence="2" id="KW-1185">Reference proteome</keyword>
<dbReference type="AlphaFoldDB" id="A0A975K6S6"/>
<dbReference type="RefSeq" id="WP_212609346.1">
    <property type="nucleotide sequence ID" value="NZ_CP073910.1"/>
</dbReference>
<dbReference type="PROSITE" id="PS51257">
    <property type="entry name" value="PROKAR_LIPOPROTEIN"/>
    <property type="match status" value="1"/>
</dbReference>
<accession>A0A975K6S6</accession>
<gene>
    <name evidence="1" type="ORF">KFK14_23445</name>
</gene>
<proteinExistence type="predicted"/>
<name>A0A975K6S6_9SPHN</name>
<protein>
    <submittedName>
        <fullName evidence="1">Uncharacterized protein</fullName>
    </submittedName>
</protein>
<reference evidence="1" key="1">
    <citation type="submission" date="2021-04" db="EMBL/GenBank/DDBJ databases">
        <title>Isolation of p-tert-butylphenol degrading bacteria Sphingobium phenoxybenzoativorans Tas13 from active sludge.</title>
        <authorList>
            <person name="Li Y."/>
        </authorList>
    </citation>
    <scope>NUCLEOTIDE SEQUENCE</scope>
    <source>
        <strain evidence="1">Tas13</strain>
    </source>
</reference>
<dbReference type="EMBL" id="CP073910">
    <property type="protein sequence ID" value="QUT05851.1"/>
    <property type="molecule type" value="Genomic_DNA"/>
</dbReference>
<dbReference type="Proteomes" id="UP000681425">
    <property type="component" value="Chromosome"/>
</dbReference>
<evidence type="ECO:0000313" key="1">
    <source>
        <dbReference type="EMBL" id="QUT05851.1"/>
    </source>
</evidence>